<name>A0A3N6S7L6_BRACR</name>
<dbReference type="Proteomes" id="UP000712600">
    <property type="component" value="Unassembled WGS sequence"/>
</dbReference>
<dbReference type="AlphaFoldDB" id="A0A3N6S7L6"/>
<evidence type="ECO:0000313" key="1">
    <source>
        <dbReference type="EMBL" id="KAF3570660.1"/>
    </source>
</evidence>
<sequence length="57" mass="6153">MGSVPTWCDANRDFFLFTPSSSSVVGLDEILACGDRRISSLRLIMGLVDGSSSEKVE</sequence>
<organism evidence="1 2">
    <name type="scientific">Brassica cretica</name>
    <name type="common">Mustard</name>
    <dbReference type="NCBI Taxonomy" id="69181"/>
    <lineage>
        <taxon>Eukaryota</taxon>
        <taxon>Viridiplantae</taxon>
        <taxon>Streptophyta</taxon>
        <taxon>Embryophyta</taxon>
        <taxon>Tracheophyta</taxon>
        <taxon>Spermatophyta</taxon>
        <taxon>Magnoliopsida</taxon>
        <taxon>eudicotyledons</taxon>
        <taxon>Gunneridae</taxon>
        <taxon>Pentapetalae</taxon>
        <taxon>rosids</taxon>
        <taxon>malvids</taxon>
        <taxon>Brassicales</taxon>
        <taxon>Brassicaceae</taxon>
        <taxon>Brassiceae</taxon>
        <taxon>Brassica</taxon>
    </lineage>
</organism>
<gene>
    <name evidence="1" type="ORF">F2Q69_00061473</name>
</gene>
<dbReference type="EMBL" id="QGKX02000095">
    <property type="protein sequence ID" value="KAF3570660.1"/>
    <property type="molecule type" value="Genomic_DNA"/>
</dbReference>
<proteinExistence type="predicted"/>
<evidence type="ECO:0000313" key="2">
    <source>
        <dbReference type="Proteomes" id="UP000712600"/>
    </source>
</evidence>
<accession>A0A3N6S7L6</accession>
<reference evidence="1" key="1">
    <citation type="submission" date="2019-12" db="EMBL/GenBank/DDBJ databases">
        <title>Genome sequencing and annotation of Brassica cretica.</title>
        <authorList>
            <person name="Studholme D.J."/>
            <person name="Sarris P."/>
        </authorList>
    </citation>
    <scope>NUCLEOTIDE SEQUENCE</scope>
    <source>
        <strain evidence="1">PFS-109/04</strain>
        <tissue evidence="1">Leaf</tissue>
    </source>
</reference>
<protein>
    <submittedName>
        <fullName evidence="1">Uncharacterized protein</fullName>
    </submittedName>
</protein>
<dbReference type="OrthoDB" id="10494768at2759"/>
<comment type="caution">
    <text evidence="1">The sequence shown here is derived from an EMBL/GenBank/DDBJ whole genome shotgun (WGS) entry which is preliminary data.</text>
</comment>